<evidence type="ECO:0000259" key="1">
    <source>
        <dbReference type="Pfam" id="PF00462"/>
    </source>
</evidence>
<sequence length="131" mass="15190">MGNFLSSRRPYEDEINNDIKANPVLVFTTSGCGYCVKAKKHLFNESIDYTEKNLTQLQMDEPQKFPEYSKTLMEMTKIRTVPQIFVCGKFIGGCDDLESLIRRDALLDLLELCNKEKVSSIRQKRKELFKL</sequence>
<reference evidence="3" key="1">
    <citation type="submission" date="2017-02" db="UniProtKB">
        <authorList>
            <consortium name="WormBaseParasite"/>
        </authorList>
    </citation>
    <scope>IDENTIFICATION</scope>
</reference>
<keyword evidence="2" id="KW-1185">Reference proteome</keyword>
<accession>A0A0N5BPF6</accession>
<dbReference type="PROSITE" id="PS51354">
    <property type="entry name" value="GLUTAREDOXIN_2"/>
    <property type="match status" value="1"/>
</dbReference>
<dbReference type="CDD" id="cd02066">
    <property type="entry name" value="GRX_family"/>
    <property type="match status" value="1"/>
</dbReference>
<dbReference type="InterPro" id="IPR002109">
    <property type="entry name" value="Glutaredoxin"/>
</dbReference>
<organism evidence="2 3">
    <name type="scientific">Strongyloides papillosus</name>
    <name type="common">Intestinal threadworm</name>
    <dbReference type="NCBI Taxonomy" id="174720"/>
    <lineage>
        <taxon>Eukaryota</taxon>
        <taxon>Metazoa</taxon>
        <taxon>Ecdysozoa</taxon>
        <taxon>Nematoda</taxon>
        <taxon>Chromadorea</taxon>
        <taxon>Rhabditida</taxon>
        <taxon>Tylenchina</taxon>
        <taxon>Panagrolaimomorpha</taxon>
        <taxon>Strongyloidoidea</taxon>
        <taxon>Strongyloididae</taxon>
        <taxon>Strongyloides</taxon>
    </lineage>
</organism>
<protein>
    <submittedName>
        <fullName evidence="3">Glutaredoxin domain-containing protein</fullName>
    </submittedName>
</protein>
<proteinExistence type="predicted"/>
<dbReference type="WBParaSite" id="SPAL_0000778100.1">
    <property type="protein sequence ID" value="SPAL_0000778100.1"/>
    <property type="gene ID" value="SPAL_0000778100"/>
</dbReference>
<dbReference type="Pfam" id="PF00462">
    <property type="entry name" value="Glutaredoxin"/>
    <property type="match status" value="1"/>
</dbReference>
<dbReference type="AlphaFoldDB" id="A0A0N5BPF6"/>
<dbReference type="Gene3D" id="3.40.30.10">
    <property type="entry name" value="Glutaredoxin"/>
    <property type="match status" value="1"/>
</dbReference>
<dbReference type="STRING" id="174720.A0A0N5BPF6"/>
<dbReference type="PANTHER" id="PTHR46679">
    <property type="match status" value="1"/>
</dbReference>
<dbReference type="SUPFAM" id="SSF52833">
    <property type="entry name" value="Thioredoxin-like"/>
    <property type="match status" value="1"/>
</dbReference>
<dbReference type="InterPro" id="IPR014025">
    <property type="entry name" value="Glutaredoxin_subgr"/>
</dbReference>
<dbReference type="Proteomes" id="UP000046392">
    <property type="component" value="Unplaced"/>
</dbReference>
<dbReference type="GO" id="GO:0005739">
    <property type="term" value="C:mitochondrion"/>
    <property type="evidence" value="ECO:0007669"/>
    <property type="project" value="TreeGrafter"/>
</dbReference>
<feature type="domain" description="Glutaredoxin" evidence="1">
    <location>
        <begin position="24"/>
        <end position="91"/>
    </location>
</feature>
<evidence type="ECO:0000313" key="2">
    <source>
        <dbReference type="Proteomes" id="UP000046392"/>
    </source>
</evidence>
<dbReference type="PANTHER" id="PTHR46679:SF3">
    <property type="entry name" value="GLUTAREDOXIN DOMAIN-CONTAINING PROTEIN"/>
    <property type="match status" value="1"/>
</dbReference>
<name>A0A0N5BPF6_STREA</name>
<dbReference type="GO" id="GO:0015035">
    <property type="term" value="F:protein-disulfide reductase activity"/>
    <property type="evidence" value="ECO:0007669"/>
    <property type="project" value="TreeGrafter"/>
</dbReference>
<evidence type="ECO:0000313" key="3">
    <source>
        <dbReference type="WBParaSite" id="SPAL_0000778100.1"/>
    </source>
</evidence>
<dbReference type="PRINTS" id="PR00160">
    <property type="entry name" value="GLUTAREDOXIN"/>
</dbReference>
<dbReference type="InterPro" id="IPR036249">
    <property type="entry name" value="Thioredoxin-like_sf"/>
</dbReference>